<evidence type="ECO:0000313" key="1">
    <source>
        <dbReference type="EMBL" id="JAN76518.1"/>
    </source>
</evidence>
<name>A0A0P6HJX8_9CRUS</name>
<protein>
    <submittedName>
        <fullName evidence="1">Uncharacterized protein</fullName>
    </submittedName>
</protein>
<accession>A0A0P6HJX8</accession>
<sequence>MVNATCLYKRIDFCLKNDTSSALGLRKPYYFFFIVVAWYLNIFLFSSILHQFIFTIVRSL</sequence>
<reference evidence="1" key="1">
    <citation type="submission" date="2015-10" db="EMBL/GenBank/DDBJ databases">
        <title>EvidentialGene: Evidence-directed Construction of Complete mRNA Transcriptomes without Genomes.</title>
        <authorList>
            <person name="Gilbert D.G."/>
        </authorList>
    </citation>
    <scope>NUCLEOTIDE SEQUENCE</scope>
</reference>
<dbReference type="AlphaFoldDB" id="A0A0P6HJX8"/>
<proteinExistence type="predicted"/>
<organism evidence="1">
    <name type="scientific">Daphnia magna</name>
    <dbReference type="NCBI Taxonomy" id="35525"/>
    <lineage>
        <taxon>Eukaryota</taxon>
        <taxon>Metazoa</taxon>
        <taxon>Ecdysozoa</taxon>
        <taxon>Arthropoda</taxon>
        <taxon>Crustacea</taxon>
        <taxon>Branchiopoda</taxon>
        <taxon>Diplostraca</taxon>
        <taxon>Cladocera</taxon>
        <taxon>Anomopoda</taxon>
        <taxon>Daphniidae</taxon>
        <taxon>Daphnia</taxon>
    </lineage>
</organism>
<dbReference type="EMBL" id="GDIQ01018219">
    <property type="protein sequence ID" value="JAN76518.1"/>
    <property type="molecule type" value="Transcribed_RNA"/>
</dbReference>